<dbReference type="EC" id="1.1.3.20" evidence="5 12"/>
<dbReference type="PIRSF" id="PIRSF028937">
    <property type="entry name" value="Lg_Ch_AO"/>
    <property type="match status" value="1"/>
</dbReference>
<evidence type="ECO:0000259" key="16">
    <source>
        <dbReference type="Pfam" id="PF05199"/>
    </source>
</evidence>
<keyword evidence="6" id="KW-0285">Flavoprotein</keyword>
<dbReference type="SUPFAM" id="SSF51905">
    <property type="entry name" value="FAD/NAD(P)-binding domain"/>
    <property type="match status" value="1"/>
</dbReference>
<sequence>MTTTALKVVAPLEAALPDPPTGNYFTEAQWMTLMALMDTVIPSVKRESVGTNKQHLNEEQIPDTMFNTAVHHLQRNMANAPTEVQLDQYLAEKPSDIPDFHELVKRTLIQFSREDTRRGFAFLLSALNTRAGSLLFTSSITPFREQSIATRSQILASWRTSRIPALQAAFKQVTFLAKNLWVKTSPSFYPLSGFPKVPDHYKPGPHFEYQFEQFGRGGYEAGRGGKESESEVFETEILIVGSGCGGGVCAKNLAEAGHGVLVVDKSYYFSPSQLPMPEKDGGIHLYVDGGVVTSDDASVSVIAGSNWGGGGTINWSASLQPQSFVRDEWSKDRGLPLFTSQEFQECLDRVCGRMGVSDKYIRHNHGNQVLMEGARRLGMTYKAVPQNTGGNEHFCGHCTLGCGAAEKQGTVVSWLPDAQRAGAKFAEGFTVEQVIFETINGKKTATGAKGTWKSRNKNGGVDGPDTDRKSVSVVVKAKRVIISAGTLWSPVILQNSGLTNKHIGRNLYLHPVNIVSAIFPEDVRPWEGGILTSVVNSLENLDTHGHGAKLEATCMMPSWCLTFLNWNNGLDWKLQALKYRHMNSFISIVRDRDTGQVYRDPDTGFPRIDYSPSAFDRAHAMEGVIALAKINFIMGASEVHVCIAGTPPFIRANIGKDETSEETSARFDIWLEDVKKRGNKPPTGIFGSAHQMGTCRMSRKAAMGVVDMRGKVWDTEALYVSDASVFPSASGVNPMITNMAISDWISRQLSKDSAKEDMPVLARL</sequence>
<evidence type="ECO:0000256" key="1">
    <source>
        <dbReference type="ARBA" id="ARBA00000920"/>
    </source>
</evidence>
<name>A0AAD9WDH3_9HELO</name>
<keyword evidence="18" id="KW-1185">Reference proteome</keyword>
<dbReference type="GO" id="GO:0016020">
    <property type="term" value="C:membrane"/>
    <property type="evidence" value="ECO:0007669"/>
    <property type="project" value="UniProtKB-SubCell"/>
</dbReference>
<dbReference type="Gene3D" id="3.50.50.60">
    <property type="entry name" value="FAD/NAD(P)-binding domain"/>
    <property type="match status" value="2"/>
</dbReference>
<feature type="domain" description="Glucose-methanol-choline oxidoreductase C-terminal" evidence="16">
    <location>
        <begin position="595"/>
        <end position="741"/>
    </location>
</feature>
<keyword evidence="9" id="KW-1133">Transmembrane helix</keyword>
<evidence type="ECO:0000256" key="2">
    <source>
        <dbReference type="ARBA" id="ARBA00003842"/>
    </source>
</evidence>
<dbReference type="PANTHER" id="PTHR46056">
    <property type="entry name" value="LONG-CHAIN-ALCOHOL OXIDASE"/>
    <property type="match status" value="1"/>
</dbReference>
<evidence type="ECO:0000256" key="8">
    <source>
        <dbReference type="ARBA" id="ARBA00022827"/>
    </source>
</evidence>
<dbReference type="Pfam" id="PF05199">
    <property type="entry name" value="GMC_oxred_C"/>
    <property type="match status" value="1"/>
</dbReference>
<dbReference type="EMBL" id="JAUBYV010000004">
    <property type="protein sequence ID" value="KAK2627572.1"/>
    <property type="molecule type" value="Genomic_DNA"/>
</dbReference>
<accession>A0AAD9WDH3</accession>
<comment type="subcellular location">
    <subcellularLocation>
        <location evidence="3">Membrane</location>
    </subcellularLocation>
</comment>
<feature type="region of interest" description="Disordered" evidence="14">
    <location>
        <begin position="446"/>
        <end position="466"/>
    </location>
</feature>
<dbReference type="Pfam" id="PF00732">
    <property type="entry name" value="GMC_oxred_N"/>
    <property type="match status" value="1"/>
</dbReference>
<dbReference type="InterPro" id="IPR012400">
    <property type="entry name" value="Long_Oxdase"/>
</dbReference>
<evidence type="ECO:0000313" key="18">
    <source>
        <dbReference type="Proteomes" id="UP001285354"/>
    </source>
</evidence>
<evidence type="ECO:0000259" key="15">
    <source>
        <dbReference type="Pfam" id="PF00732"/>
    </source>
</evidence>
<gene>
    <name evidence="17" type="ORF">QTJ16_003538</name>
</gene>
<evidence type="ECO:0000256" key="13">
    <source>
        <dbReference type="PIRSR" id="PIRSR028937-1"/>
    </source>
</evidence>
<comment type="caution">
    <text evidence="17">The sequence shown here is derived from an EMBL/GenBank/DDBJ whole genome shotgun (WGS) entry which is preliminary data.</text>
</comment>
<reference evidence="17" key="1">
    <citation type="submission" date="2023-06" db="EMBL/GenBank/DDBJ databases">
        <title>Draft genome of Marssonina rosae.</title>
        <authorList>
            <person name="Cheng Q."/>
        </authorList>
    </citation>
    <scope>NUCLEOTIDE SEQUENCE</scope>
    <source>
        <strain evidence="17">R4</strain>
    </source>
</reference>
<comment type="similarity">
    <text evidence="4 12">Belongs to the GMC oxidoreductase family.</text>
</comment>
<evidence type="ECO:0000256" key="11">
    <source>
        <dbReference type="ARBA" id="ARBA00023136"/>
    </source>
</evidence>
<evidence type="ECO:0000256" key="14">
    <source>
        <dbReference type="SAM" id="MobiDB-lite"/>
    </source>
</evidence>
<dbReference type="GO" id="GO:0046577">
    <property type="term" value="F:long-chain-alcohol oxidase activity"/>
    <property type="evidence" value="ECO:0007669"/>
    <property type="project" value="UniProtKB-EC"/>
</dbReference>
<protein>
    <recommendedName>
        <fullName evidence="5 12">Long-chain-alcohol oxidase</fullName>
        <ecNumber evidence="5 12">1.1.3.20</ecNumber>
    </recommendedName>
</protein>
<proteinExistence type="inferred from homology"/>
<dbReference type="PANTHER" id="PTHR46056:SF12">
    <property type="entry name" value="LONG-CHAIN-ALCOHOL OXIDASE"/>
    <property type="match status" value="1"/>
</dbReference>
<dbReference type="Proteomes" id="UP001285354">
    <property type="component" value="Unassembled WGS sequence"/>
</dbReference>
<keyword evidence="7" id="KW-0812">Transmembrane</keyword>
<evidence type="ECO:0000256" key="4">
    <source>
        <dbReference type="ARBA" id="ARBA00010790"/>
    </source>
</evidence>
<keyword evidence="10 12" id="KW-0560">Oxidoreductase</keyword>
<evidence type="ECO:0000256" key="12">
    <source>
        <dbReference type="PIRNR" id="PIRNR028937"/>
    </source>
</evidence>
<dbReference type="GO" id="GO:0050660">
    <property type="term" value="F:flavin adenine dinucleotide binding"/>
    <property type="evidence" value="ECO:0007669"/>
    <property type="project" value="InterPro"/>
</dbReference>
<evidence type="ECO:0000256" key="9">
    <source>
        <dbReference type="ARBA" id="ARBA00022989"/>
    </source>
</evidence>
<evidence type="ECO:0000256" key="5">
    <source>
        <dbReference type="ARBA" id="ARBA00013125"/>
    </source>
</evidence>
<comment type="function">
    <text evidence="2">Long-chain fatty alcohol oxidase involved in the omega-oxidation pathway of lipid degradation.</text>
</comment>
<feature type="domain" description="Glucose-methanol-choline oxidoreductase N-terminal" evidence="15">
    <location>
        <begin position="285"/>
        <end position="512"/>
    </location>
</feature>
<organism evidence="17 18">
    <name type="scientific">Diplocarpon rosae</name>
    <dbReference type="NCBI Taxonomy" id="946125"/>
    <lineage>
        <taxon>Eukaryota</taxon>
        <taxon>Fungi</taxon>
        <taxon>Dikarya</taxon>
        <taxon>Ascomycota</taxon>
        <taxon>Pezizomycotina</taxon>
        <taxon>Leotiomycetes</taxon>
        <taxon>Helotiales</taxon>
        <taxon>Drepanopezizaceae</taxon>
        <taxon>Diplocarpon</taxon>
    </lineage>
</organism>
<evidence type="ECO:0000256" key="7">
    <source>
        <dbReference type="ARBA" id="ARBA00022692"/>
    </source>
</evidence>
<evidence type="ECO:0000256" key="6">
    <source>
        <dbReference type="ARBA" id="ARBA00022630"/>
    </source>
</evidence>
<keyword evidence="11" id="KW-0472">Membrane</keyword>
<feature type="active site" description="Proton acceptor" evidence="13">
    <location>
        <position position="690"/>
    </location>
</feature>
<evidence type="ECO:0000313" key="17">
    <source>
        <dbReference type="EMBL" id="KAK2627572.1"/>
    </source>
</evidence>
<keyword evidence="8" id="KW-0274">FAD</keyword>
<evidence type="ECO:0000256" key="10">
    <source>
        <dbReference type="ARBA" id="ARBA00023002"/>
    </source>
</evidence>
<dbReference type="InterPro" id="IPR000172">
    <property type="entry name" value="GMC_OxRdtase_N"/>
</dbReference>
<dbReference type="AlphaFoldDB" id="A0AAD9WDH3"/>
<comment type="catalytic activity">
    <reaction evidence="1 12">
        <text>a long-chain primary fatty alcohol + O2 = a long-chain fatty aldehyde + H2O2</text>
        <dbReference type="Rhea" id="RHEA:22756"/>
        <dbReference type="ChEBI" id="CHEBI:15379"/>
        <dbReference type="ChEBI" id="CHEBI:16240"/>
        <dbReference type="ChEBI" id="CHEBI:17176"/>
        <dbReference type="ChEBI" id="CHEBI:77396"/>
        <dbReference type="EC" id="1.1.3.20"/>
    </reaction>
</comment>
<dbReference type="InterPro" id="IPR036188">
    <property type="entry name" value="FAD/NAD-bd_sf"/>
</dbReference>
<dbReference type="InterPro" id="IPR007867">
    <property type="entry name" value="GMC_OxRtase_C"/>
</dbReference>
<evidence type="ECO:0000256" key="3">
    <source>
        <dbReference type="ARBA" id="ARBA00004370"/>
    </source>
</evidence>